<evidence type="ECO:0000313" key="6">
    <source>
        <dbReference type="Proteomes" id="UP000738359"/>
    </source>
</evidence>
<evidence type="ECO:0000256" key="2">
    <source>
        <dbReference type="ARBA" id="ARBA00022837"/>
    </source>
</evidence>
<dbReference type="PROSITE" id="PS50222">
    <property type="entry name" value="EF_HAND_2"/>
    <property type="match status" value="2"/>
</dbReference>
<gene>
    <name evidence="5" type="ORF">BGZ70_002750</name>
</gene>
<dbReference type="OrthoDB" id="26525at2759"/>
<dbReference type="InterPro" id="IPR011992">
    <property type="entry name" value="EF-hand-dom_pair"/>
</dbReference>
<dbReference type="GO" id="GO:0005509">
    <property type="term" value="F:calcium ion binding"/>
    <property type="evidence" value="ECO:0007669"/>
    <property type="project" value="InterPro"/>
</dbReference>
<dbReference type="SMART" id="SM00054">
    <property type="entry name" value="EFh"/>
    <property type="match status" value="2"/>
</dbReference>
<evidence type="ECO:0000256" key="1">
    <source>
        <dbReference type="ARBA" id="ARBA00022737"/>
    </source>
</evidence>
<dbReference type="SUPFAM" id="SSF47473">
    <property type="entry name" value="EF-hand"/>
    <property type="match status" value="1"/>
</dbReference>
<evidence type="ECO:0000259" key="4">
    <source>
        <dbReference type="PROSITE" id="PS50222"/>
    </source>
</evidence>
<reference evidence="5" key="1">
    <citation type="journal article" date="2020" name="Fungal Divers.">
        <title>Resolving the Mortierellaceae phylogeny through synthesis of multi-gene phylogenetics and phylogenomics.</title>
        <authorList>
            <person name="Vandepol N."/>
            <person name="Liber J."/>
            <person name="Desiro A."/>
            <person name="Na H."/>
            <person name="Kennedy M."/>
            <person name="Barry K."/>
            <person name="Grigoriev I.V."/>
            <person name="Miller A.N."/>
            <person name="O'Donnell K."/>
            <person name="Stajich J.E."/>
            <person name="Bonito G."/>
        </authorList>
    </citation>
    <scope>NUCLEOTIDE SEQUENCE</scope>
    <source>
        <strain evidence="5">CK1249</strain>
    </source>
</reference>
<organism evidence="5 6">
    <name type="scientific">Mortierella alpina</name>
    <name type="common">Oleaginous fungus</name>
    <name type="synonym">Mortierella renispora</name>
    <dbReference type="NCBI Taxonomy" id="64518"/>
    <lineage>
        <taxon>Eukaryota</taxon>
        <taxon>Fungi</taxon>
        <taxon>Fungi incertae sedis</taxon>
        <taxon>Mucoromycota</taxon>
        <taxon>Mortierellomycotina</taxon>
        <taxon>Mortierellomycetes</taxon>
        <taxon>Mortierellales</taxon>
        <taxon>Mortierellaceae</taxon>
        <taxon>Mortierella</taxon>
    </lineage>
</organism>
<sequence length="61" mass="6742">VDTMFKKFDLDGSGSISAKELGKVLSGQGESLTENELNDMIKTADTNNDNKVDREEFSKMI</sequence>
<dbReference type="EMBL" id="JAAAHY010001692">
    <property type="protein sequence ID" value="KAF9947302.1"/>
    <property type="molecule type" value="Genomic_DNA"/>
</dbReference>
<keyword evidence="2" id="KW-0106">Calcium</keyword>
<dbReference type="Proteomes" id="UP000738359">
    <property type="component" value="Unassembled WGS sequence"/>
</dbReference>
<dbReference type="FunFam" id="1.10.238.10:FF:000003">
    <property type="entry name" value="Calmodulin A"/>
    <property type="match status" value="1"/>
</dbReference>
<protein>
    <recommendedName>
        <fullName evidence="4">EF-hand domain-containing protein</fullName>
    </recommendedName>
</protein>
<accession>A0A9P6IWS3</accession>
<comment type="caution">
    <text evidence="5">The sequence shown here is derived from an EMBL/GenBank/DDBJ whole genome shotgun (WGS) entry which is preliminary data.</text>
</comment>
<dbReference type="InterPro" id="IPR050145">
    <property type="entry name" value="Centrin_CML-like"/>
</dbReference>
<keyword evidence="1" id="KW-0677">Repeat</keyword>
<dbReference type="PANTHER" id="PTHR23050">
    <property type="entry name" value="CALCIUM BINDING PROTEIN"/>
    <property type="match status" value="1"/>
</dbReference>
<dbReference type="InterPro" id="IPR018247">
    <property type="entry name" value="EF_Hand_1_Ca_BS"/>
</dbReference>
<feature type="region of interest" description="Disordered" evidence="3">
    <location>
        <begin position="37"/>
        <end position="61"/>
    </location>
</feature>
<feature type="compositionally biased region" description="Basic and acidic residues" evidence="3">
    <location>
        <begin position="48"/>
        <end position="61"/>
    </location>
</feature>
<name>A0A9P6IWS3_MORAP</name>
<dbReference type="PROSITE" id="PS00018">
    <property type="entry name" value="EF_HAND_1"/>
    <property type="match status" value="2"/>
</dbReference>
<proteinExistence type="predicted"/>
<evidence type="ECO:0000313" key="5">
    <source>
        <dbReference type="EMBL" id="KAF9947302.1"/>
    </source>
</evidence>
<dbReference type="CDD" id="cd00051">
    <property type="entry name" value="EFh"/>
    <property type="match status" value="1"/>
</dbReference>
<feature type="non-terminal residue" evidence="5">
    <location>
        <position position="1"/>
    </location>
</feature>
<feature type="domain" description="EF-hand" evidence="4">
    <location>
        <begin position="1"/>
        <end position="31"/>
    </location>
</feature>
<keyword evidence="6" id="KW-1185">Reference proteome</keyword>
<evidence type="ECO:0000256" key="3">
    <source>
        <dbReference type="SAM" id="MobiDB-lite"/>
    </source>
</evidence>
<dbReference type="InterPro" id="IPR002048">
    <property type="entry name" value="EF_hand_dom"/>
</dbReference>
<dbReference type="Pfam" id="PF13499">
    <property type="entry name" value="EF-hand_7"/>
    <property type="match status" value="1"/>
</dbReference>
<dbReference type="AlphaFoldDB" id="A0A9P6IWS3"/>
<feature type="domain" description="EF-hand" evidence="4">
    <location>
        <begin position="32"/>
        <end position="61"/>
    </location>
</feature>
<dbReference type="Gene3D" id="1.10.238.10">
    <property type="entry name" value="EF-hand"/>
    <property type="match status" value="1"/>
</dbReference>